<dbReference type="InterPro" id="IPR008995">
    <property type="entry name" value="Mo/tungstate-bd_C_term_dom"/>
</dbReference>
<evidence type="ECO:0000256" key="3">
    <source>
        <dbReference type="ARBA" id="ARBA00022741"/>
    </source>
</evidence>
<feature type="domain" description="ABC transporter" evidence="5">
    <location>
        <begin position="4"/>
        <end position="234"/>
    </location>
</feature>
<dbReference type="InterPro" id="IPR027417">
    <property type="entry name" value="P-loop_NTPase"/>
</dbReference>
<keyword evidence="7" id="KW-1185">Reference proteome</keyword>
<comment type="caution">
    <text evidence="6">The sequence shown here is derived from an EMBL/GenBank/DDBJ whole genome shotgun (WGS) entry which is preliminary data.</text>
</comment>
<dbReference type="PANTHER" id="PTHR43875">
    <property type="entry name" value="MALTODEXTRIN IMPORT ATP-BINDING PROTEIN MSMX"/>
    <property type="match status" value="1"/>
</dbReference>
<gene>
    <name evidence="6" type="ORF">K9B37_13095</name>
</gene>
<keyword evidence="4 6" id="KW-0067">ATP-binding</keyword>
<dbReference type="PANTHER" id="PTHR43875:SF1">
    <property type="entry name" value="OSMOPROTECTIVE COMPOUNDS UPTAKE ATP-BINDING PROTEIN GGTA"/>
    <property type="match status" value="1"/>
</dbReference>
<dbReference type="Proteomes" id="UP000704176">
    <property type="component" value="Unassembled WGS sequence"/>
</dbReference>
<dbReference type="InterPro" id="IPR047641">
    <property type="entry name" value="ABC_transpr_MalK/UgpC-like"/>
</dbReference>
<dbReference type="PROSITE" id="PS00211">
    <property type="entry name" value="ABC_TRANSPORTER_1"/>
    <property type="match status" value="1"/>
</dbReference>
<dbReference type="InterPro" id="IPR015855">
    <property type="entry name" value="ABC_transpr_MalK-like"/>
</dbReference>
<dbReference type="GO" id="GO:0005524">
    <property type="term" value="F:ATP binding"/>
    <property type="evidence" value="ECO:0007669"/>
    <property type="project" value="UniProtKB-KW"/>
</dbReference>
<dbReference type="EMBL" id="JAIRBM010000008">
    <property type="protein sequence ID" value="MBZ6077213.1"/>
    <property type="molecule type" value="Genomic_DNA"/>
</dbReference>
<dbReference type="InterPro" id="IPR017871">
    <property type="entry name" value="ABC_transporter-like_CS"/>
</dbReference>
<evidence type="ECO:0000313" key="7">
    <source>
        <dbReference type="Proteomes" id="UP000704176"/>
    </source>
</evidence>
<dbReference type="Pfam" id="PF17912">
    <property type="entry name" value="OB_MalK"/>
    <property type="match status" value="1"/>
</dbReference>
<dbReference type="CDD" id="cd03301">
    <property type="entry name" value="ABC_MalK_N"/>
    <property type="match status" value="1"/>
</dbReference>
<dbReference type="SUPFAM" id="SSF50331">
    <property type="entry name" value="MOP-like"/>
    <property type="match status" value="1"/>
</dbReference>
<comment type="similarity">
    <text evidence="1">Belongs to the ABC transporter superfamily.</text>
</comment>
<dbReference type="RefSeq" id="WP_224313515.1">
    <property type="nucleotide sequence ID" value="NZ_JAIRBM010000008.1"/>
</dbReference>
<dbReference type="SMART" id="SM00382">
    <property type="entry name" value="AAA"/>
    <property type="match status" value="1"/>
</dbReference>
<keyword evidence="2" id="KW-0813">Transport</keyword>
<dbReference type="Gene3D" id="2.40.50.140">
    <property type="entry name" value="Nucleic acid-binding proteins"/>
    <property type="match status" value="1"/>
</dbReference>
<dbReference type="NCBIfam" id="NF008653">
    <property type="entry name" value="PRK11650.1"/>
    <property type="match status" value="1"/>
</dbReference>
<reference evidence="6 7" key="1">
    <citation type="submission" date="2021-09" db="EMBL/GenBank/DDBJ databases">
        <title>The complete genome sequence of a new microorganism.</title>
        <authorList>
            <person name="Zi Z."/>
        </authorList>
    </citation>
    <scope>NUCLEOTIDE SEQUENCE [LARGE SCALE GENOMIC DNA]</scope>
    <source>
        <strain evidence="6 7">WGZ8</strain>
    </source>
</reference>
<accession>A0ABS7VQL6</accession>
<keyword evidence="3" id="KW-0547">Nucleotide-binding</keyword>
<dbReference type="Pfam" id="PF00005">
    <property type="entry name" value="ABC_tran"/>
    <property type="match status" value="1"/>
</dbReference>
<dbReference type="Gene3D" id="3.40.50.300">
    <property type="entry name" value="P-loop containing nucleotide triphosphate hydrolases"/>
    <property type="match status" value="1"/>
</dbReference>
<evidence type="ECO:0000313" key="6">
    <source>
        <dbReference type="EMBL" id="MBZ6077213.1"/>
    </source>
</evidence>
<proteinExistence type="inferred from homology"/>
<dbReference type="SUPFAM" id="SSF52540">
    <property type="entry name" value="P-loop containing nucleoside triphosphate hydrolases"/>
    <property type="match status" value="1"/>
</dbReference>
<dbReference type="InterPro" id="IPR012340">
    <property type="entry name" value="NA-bd_OB-fold"/>
</dbReference>
<evidence type="ECO:0000259" key="5">
    <source>
        <dbReference type="PROSITE" id="PS50893"/>
    </source>
</evidence>
<dbReference type="PROSITE" id="PS50893">
    <property type="entry name" value="ABC_TRANSPORTER_2"/>
    <property type="match status" value="1"/>
</dbReference>
<evidence type="ECO:0000256" key="4">
    <source>
        <dbReference type="ARBA" id="ARBA00022840"/>
    </source>
</evidence>
<protein>
    <submittedName>
        <fullName evidence="6">ABC transporter ATP-binding protein</fullName>
    </submittedName>
</protein>
<evidence type="ECO:0000256" key="1">
    <source>
        <dbReference type="ARBA" id="ARBA00005417"/>
    </source>
</evidence>
<evidence type="ECO:0000256" key="2">
    <source>
        <dbReference type="ARBA" id="ARBA00022448"/>
    </source>
</evidence>
<dbReference type="InterPro" id="IPR003439">
    <property type="entry name" value="ABC_transporter-like_ATP-bd"/>
</dbReference>
<dbReference type="InterPro" id="IPR040582">
    <property type="entry name" value="OB_MalK-like"/>
</dbReference>
<dbReference type="Gene3D" id="2.40.50.100">
    <property type="match status" value="1"/>
</dbReference>
<dbReference type="InterPro" id="IPR003593">
    <property type="entry name" value="AAA+_ATPase"/>
</dbReference>
<sequence>MAGIHIERVTKSYGQLAVLKDFSLEVKDGEFVVFVGPSGCGKSTMLKILAGLEEASSGSIRIGGRDVTDLAPGDRDIAMVFQNYALYPHLTVRKNMGFGLKMRGTDSTEIDRRVTDAAKILGVEHLLDRRPKALSGGQRQRVALGRAIVREPQAFLMDEPLSNLDAKLRVHTRAEISALHKRLGVTTIYVTHDQIEAMTMADRIVIMRDGIIQQIADPDTMFRKPANLFVAGFIGSPGMNFLRATVTSNGANPAVRLFGHEVPLQASQSLAGRDVVVGLRPEHIVAGPGPVTFEVTPRLVESLGSEKYIYVDVPSENRAEVARSGGDERRTDTIIARLINPDERIADGRITLSFDPARLHLFDATTQASIE</sequence>
<name>A0ABS7VQL6_9HYPH</name>
<organism evidence="6 7">
    <name type="scientific">Microvirga puerhi</name>
    <dbReference type="NCBI Taxonomy" id="2876078"/>
    <lineage>
        <taxon>Bacteria</taxon>
        <taxon>Pseudomonadati</taxon>
        <taxon>Pseudomonadota</taxon>
        <taxon>Alphaproteobacteria</taxon>
        <taxon>Hyphomicrobiales</taxon>
        <taxon>Methylobacteriaceae</taxon>
        <taxon>Microvirga</taxon>
    </lineage>
</organism>